<dbReference type="EMBL" id="JAAKZX010000019">
    <property type="protein sequence ID" value="NGO42316.1"/>
    <property type="molecule type" value="Genomic_DNA"/>
</dbReference>
<dbReference type="Pfam" id="PF05593">
    <property type="entry name" value="RHS_repeat"/>
    <property type="match status" value="1"/>
</dbReference>
<name>A0ABX0DT38_9ACTN</name>
<dbReference type="RefSeq" id="WP_165338948.1">
    <property type="nucleotide sequence ID" value="NZ_JAAKZX010000019.1"/>
</dbReference>
<dbReference type="Proteomes" id="UP001518140">
    <property type="component" value="Unassembled WGS sequence"/>
</dbReference>
<proteinExistence type="predicted"/>
<organism evidence="2 3">
    <name type="scientific">Streptomyces ureilyticus</name>
    <dbReference type="NCBI Taxonomy" id="1775131"/>
    <lineage>
        <taxon>Bacteria</taxon>
        <taxon>Bacillati</taxon>
        <taxon>Actinomycetota</taxon>
        <taxon>Actinomycetes</taxon>
        <taxon>Kitasatosporales</taxon>
        <taxon>Streptomycetaceae</taxon>
        <taxon>Streptomyces</taxon>
    </lineage>
</organism>
<keyword evidence="3" id="KW-1185">Reference proteome</keyword>
<evidence type="ECO:0000313" key="3">
    <source>
        <dbReference type="Proteomes" id="UP001518140"/>
    </source>
</evidence>
<evidence type="ECO:0000313" key="2">
    <source>
        <dbReference type="EMBL" id="NGO42316.1"/>
    </source>
</evidence>
<comment type="caution">
    <text evidence="2">The sequence shown here is derived from an EMBL/GenBank/DDBJ whole genome shotgun (WGS) entry which is preliminary data.</text>
</comment>
<gene>
    <name evidence="2" type="ORF">G6048_09090</name>
</gene>
<sequence>MAFRDEDGRVLVFTRDERGRFVRPQDLAADLTEAEDGSRTLRFNSGERWHYTASGRLTRIIRESRRVVLTYGEGDRLLRVSHSLGRHFTLAYDDEGRLASVTADDGRSVTYTHGEGGVLTSVTAPGGGVTRLASTPEGLLAPPPSCRASATAASSRPVRRSTSEPAGTTPAWAATAPGT</sequence>
<dbReference type="InterPro" id="IPR031325">
    <property type="entry name" value="RHS_repeat"/>
</dbReference>
<feature type="region of interest" description="Disordered" evidence="1">
    <location>
        <begin position="135"/>
        <end position="179"/>
    </location>
</feature>
<dbReference type="NCBIfam" id="TIGR01643">
    <property type="entry name" value="YD_repeat_2x"/>
    <property type="match status" value="2"/>
</dbReference>
<reference evidence="2 3" key="1">
    <citation type="submission" date="2020-02" db="EMBL/GenBank/DDBJ databases">
        <title>Whole-genome analyses of novel actinobacteria.</title>
        <authorList>
            <person name="Sahin N."/>
            <person name="Tokatli A."/>
        </authorList>
    </citation>
    <scope>NUCLEOTIDE SEQUENCE [LARGE SCALE GENOMIC DNA]</scope>
    <source>
        <strain evidence="2 3">YC419</strain>
    </source>
</reference>
<evidence type="ECO:0000256" key="1">
    <source>
        <dbReference type="SAM" id="MobiDB-lite"/>
    </source>
</evidence>
<protein>
    <submittedName>
        <fullName evidence="2">RHS repeat protein</fullName>
    </submittedName>
</protein>
<feature type="compositionally biased region" description="Low complexity" evidence="1">
    <location>
        <begin position="146"/>
        <end position="156"/>
    </location>
</feature>
<dbReference type="Gene3D" id="2.180.10.10">
    <property type="entry name" value="RHS repeat-associated core"/>
    <property type="match status" value="1"/>
</dbReference>
<feature type="compositionally biased region" description="Low complexity" evidence="1">
    <location>
        <begin position="163"/>
        <end position="179"/>
    </location>
</feature>
<dbReference type="InterPro" id="IPR006530">
    <property type="entry name" value="YD"/>
</dbReference>
<accession>A0ABX0DT38</accession>